<keyword evidence="1" id="KW-0732">Signal</keyword>
<proteinExistence type="predicted"/>
<gene>
    <name evidence="2" type="ORF">CBYS24578_00006039</name>
</gene>
<dbReference type="Proteomes" id="UP000754883">
    <property type="component" value="Unassembled WGS sequence"/>
</dbReference>
<keyword evidence="3" id="KW-1185">Reference proteome</keyword>
<evidence type="ECO:0000256" key="1">
    <source>
        <dbReference type="SAM" id="SignalP"/>
    </source>
</evidence>
<organism evidence="2 3">
    <name type="scientific">Clonostachys byssicola</name>
    <dbReference type="NCBI Taxonomy" id="160290"/>
    <lineage>
        <taxon>Eukaryota</taxon>
        <taxon>Fungi</taxon>
        <taxon>Dikarya</taxon>
        <taxon>Ascomycota</taxon>
        <taxon>Pezizomycotina</taxon>
        <taxon>Sordariomycetes</taxon>
        <taxon>Hypocreomycetidae</taxon>
        <taxon>Hypocreales</taxon>
        <taxon>Bionectriaceae</taxon>
        <taxon>Clonostachys</taxon>
    </lineage>
</organism>
<protein>
    <submittedName>
        <fullName evidence="2">Uncharacterized protein</fullName>
    </submittedName>
</protein>
<comment type="caution">
    <text evidence="2">The sequence shown here is derived from an EMBL/GenBank/DDBJ whole genome shotgun (WGS) entry which is preliminary data.</text>
</comment>
<dbReference type="EMBL" id="CABFNO020001568">
    <property type="protein sequence ID" value="CAH0005460.1"/>
    <property type="molecule type" value="Genomic_DNA"/>
</dbReference>
<dbReference type="OrthoDB" id="3799394at2759"/>
<dbReference type="AlphaFoldDB" id="A0A9N9UZG2"/>
<feature type="signal peptide" evidence="1">
    <location>
        <begin position="1"/>
        <end position="18"/>
    </location>
</feature>
<evidence type="ECO:0000313" key="2">
    <source>
        <dbReference type="EMBL" id="CAH0005460.1"/>
    </source>
</evidence>
<feature type="chain" id="PRO_5040481392" evidence="1">
    <location>
        <begin position="19"/>
        <end position="142"/>
    </location>
</feature>
<reference evidence="2" key="1">
    <citation type="submission" date="2021-10" db="EMBL/GenBank/DDBJ databases">
        <authorList>
            <person name="Piombo E."/>
        </authorList>
    </citation>
    <scope>NUCLEOTIDE SEQUENCE</scope>
</reference>
<sequence length="142" mass="15073">MKFVITFSILSLGLLVVAQQGETIHCGGRLPACPLDYKCVPDSPKCNDTRSCAGHCEFIRKYSDCGGNRIIPKNCPSGSRCSPDPRIPFTDSNMPGICIPNNQPQCAGFIGLSCPKGLTCYDVPEDGCDPKNGGADCIGVCL</sequence>
<name>A0A9N9UZG2_9HYPO</name>
<evidence type="ECO:0000313" key="3">
    <source>
        <dbReference type="Proteomes" id="UP000754883"/>
    </source>
</evidence>
<accession>A0A9N9UZG2</accession>